<gene>
    <name evidence="3" type="ORF">D3868_28065</name>
    <name evidence="2" type="ORF">SIM66_00605</name>
</gene>
<evidence type="ECO:0000256" key="1">
    <source>
        <dbReference type="SAM" id="Phobius"/>
    </source>
</evidence>
<keyword evidence="1" id="KW-1133">Transmembrane helix</keyword>
<keyword evidence="1" id="KW-0812">Transmembrane</keyword>
<keyword evidence="5" id="KW-1185">Reference proteome</keyword>
<protein>
    <submittedName>
        <fullName evidence="3">Uncharacterized protein</fullName>
    </submittedName>
</protein>
<dbReference type="Proteomes" id="UP000298774">
    <property type="component" value="Plasmid p3"/>
</dbReference>
<proteinExistence type="predicted"/>
<dbReference type="Proteomes" id="UP001277471">
    <property type="component" value="Unassembled WGS sequence"/>
</dbReference>
<dbReference type="EMBL" id="JAWXYC010000001">
    <property type="protein sequence ID" value="MDX5949709.1"/>
    <property type="molecule type" value="Genomic_DNA"/>
</dbReference>
<evidence type="ECO:0000313" key="2">
    <source>
        <dbReference type="EMBL" id="MDX5949709.1"/>
    </source>
</evidence>
<geneLocation type="plasmid" evidence="3 4">
    <name>p3</name>
</geneLocation>
<dbReference type="EMBL" id="CP032342">
    <property type="protein sequence ID" value="QCO12867.1"/>
    <property type="molecule type" value="Genomic_DNA"/>
</dbReference>
<organism evidence="3 4">
    <name type="scientific">Azospirillum brasilense</name>
    <dbReference type="NCBI Taxonomy" id="192"/>
    <lineage>
        <taxon>Bacteria</taxon>
        <taxon>Pseudomonadati</taxon>
        <taxon>Pseudomonadota</taxon>
        <taxon>Alphaproteobacteria</taxon>
        <taxon>Rhodospirillales</taxon>
        <taxon>Azospirillaceae</taxon>
        <taxon>Azospirillum</taxon>
    </lineage>
</organism>
<feature type="transmembrane region" description="Helical" evidence="1">
    <location>
        <begin position="7"/>
        <end position="28"/>
    </location>
</feature>
<dbReference type="GeneID" id="56447889"/>
<accession>A0A4D8QR04</accession>
<dbReference type="RefSeq" id="WP_105217766.1">
    <property type="nucleotide sequence ID" value="NZ_CP032342.1"/>
</dbReference>
<keyword evidence="3" id="KW-0614">Plasmid</keyword>
<evidence type="ECO:0000313" key="5">
    <source>
        <dbReference type="Proteomes" id="UP001277471"/>
    </source>
</evidence>
<sequence>MTETAIVALVLFGWWLTGAASIAAYLIWSTDRLNRKYPNQRPDPLLTVGDLIPMTLFGCAGLLAAAAVAAGALALIVSEGRFSRKVLIPGRRMASR</sequence>
<evidence type="ECO:0000313" key="3">
    <source>
        <dbReference type="EMBL" id="QCO12867.1"/>
    </source>
</evidence>
<evidence type="ECO:0000313" key="4">
    <source>
        <dbReference type="Proteomes" id="UP000298774"/>
    </source>
</evidence>
<keyword evidence="1" id="KW-0472">Membrane</keyword>
<dbReference type="AlphaFoldDB" id="A0A4D8QR04"/>
<reference evidence="2 5" key="2">
    <citation type="submission" date="2023-11" db="EMBL/GenBank/DDBJ databases">
        <title>MicrobeMod: A computational toolkit for identifying prokaryotic methylation and restriction-modification with nanopore sequencing.</title>
        <authorList>
            <person name="Crits-Christoph A."/>
            <person name="Kang S.C."/>
            <person name="Lee H."/>
            <person name="Ostrov N."/>
        </authorList>
    </citation>
    <scope>NUCLEOTIDE SEQUENCE [LARGE SCALE GENOMIC DNA]</scope>
    <source>
        <strain evidence="2 5">ATCC 29145</strain>
    </source>
</reference>
<reference evidence="3 4" key="1">
    <citation type="submission" date="2018-09" db="EMBL/GenBank/DDBJ databases">
        <title>Whole genome based analysis of evolution and adaptive divergence in Indian and Brazilian strains of Azospirillum brasilense.</title>
        <authorList>
            <person name="Singh C."/>
            <person name="Tripathi A.K."/>
        </authorList>
    </citation>
    <scope>NUCLEOTIDE SEQUENCE [LARGE SCALE GENOMIC DNA]</scope>
    <source>
        <strain evidence="3 4">MTCC4038</strain>
        <plasmid evidence="3 4">p3</plasmid>
    </source>
</reference>
<name>A0A4D8QR04_AZOBR</name>
<feature type="transmembrane region" description="Helical" evidence="1">
    <location>
        <begin position="51"/>
        <end position="77"/>
    </location>
</feature>